<organism evidence="6">
    <name type="scientific">hydrothermal vent metagenome</name>
    <dbReference type="NCBI Taxonomy" id="652676"/>
    <lineage>
        <taxon>unclassified sequences</taxon>
        <taxon>metagenomes</taxon>
        <taxon>ecological metagenomes</taxon>
    </lineage>
</organism>
<dbReference type="EMBL" id="UOEK01000321">
    <property type="protein sequence ID" value="VAW05666.1"/>
    <property type="molecule type" value="Genomic_DNA"/>
</dbReference>
<sequence>MLLNATIVIVWMERKVVAAMQTRIGPNRAGPWGMLQTVADGIKLMMKESMTPRKVQFGLYIAAPVMALVPALLIFLVIPIGAPFQFGDQTITLAVTDLNIAVLYVLAISSIAVYSVVLAGWSSGSKYPLLGSVRGSAQMISYEASMGLSLIPVLMFAGTASLTGIVAAQAGTTFGFLGTWNIVLIPSFAIFFVSGIAETNRPPFDLVEAESEIVGGYHTEYSGFRFALFFLAEYINMFNMSALIVTLFFGGWVGPTFGLPQGIHWVIYILWFFIKTFTFVFIFIWIRAALPRMRYDQLMSFGWKRLIPAALMWLAVFTVALGYRTFGLPWS</sequence>
<evidence type="ECO:0000256" key="1">
    <source>
        <dbReference type="ARBA" id="ARBA00004141"/>
    </source>
</evidence>
<dbReference type="InterPro" id="IPR018086">
    <property type="entry name" value="NADH_UbQ_OxRdtase_su1_CS"/>
</dbReference>
<dbReference type="NCBIfam" id="NF004741">
    <property type="entry name" value="PRK06076.1-2"/>
    <property type="match status" value="1"/>
</dbReference>
<evidence type="ECO:0000313" key="6">
    <source>
        <dbReference type="EMBL" id="VAW05666.1"/>
    </source>
</evidence>
<feature type="transmembrane region" description="Helical" evidence="5">
    <location>
        <begin position="306"/>
        <end position="326"/>
    </location>
</feature>
<keyword evidence="6" id="KW-0830">Ubiquinone</keyword>
<name>A0A3B0TFC0_9ZZZZ</name>
<comment type="subcellular location">
    <subcellularLocation>
        <location evidence="1">Membrane</location>
        <topology evidence="1">Multi-pass membrane protein</topology>
    </subcellularLocation>
</comment>
<evidence type="ECO:0000256" key="3">
    <source>
        <dbReference type="ARBA" id="ARBA00022989"/>
    </source>
</evidence>
<proteinExistence type="inferred from homology"/>
<dbReference type="AlphaFoldDB" id="A0A3B0TFC0"/>
<evidence type="ECO:0000256" key="2">
    <source>
        <dbReference type="ARBA" id="ARBA00022692"/>
    </source>
</evidence>
<feature type="transmembrane region" description="Helical" evidence="5">
    <location>
        <begin position="142"/>
        <end position="168"/>
    </location>
</feature>
<dbReference type="PROSITE" id="PS00667">
    <property type="entry name" value="COMPLEX1_ND1_1"/>
    <property type="match status" value="1"/>
</dbReference>
<keyword evidence="4 5" id="KW-0472">Membrane</keyword>
<keyword evidence="2 5" id="KW-0812">Transmembrane</keyword>
<dbReference type="PANTHER" id="PTHR11432">
    <property type="entry name" value="NADH DEHYDROGENASE SUBUNIT 1"/>
    <property type="match status" value="1"/>
</dbReference>
<feature type="transmembrane region" description="Helical" evidence="5">
    <location>
        <begin position="57"/>
        <end position="80"/>
    </location>
</feature>
<dbReference type="Pfam" id="PF00146">
    <property type="entry name" value="NADHdh"/>
    <property type="match status" value="1"/>
</dbReference>
<feature type="transmembrane region" description="Helical" evidence="5">
    <location>
        <begin position="100"/>
        <end position="121"/>
    </location>
</feature>
<evidence type="ECO:0000256" key="5">
    <source>
        <dbReference type="SAM" id="Phobius"/>
    </source>
</evidence>
<feature type="transmembrane region" description="Helical" evidence="5">
    <location>
        <begin position="226"/>
        <end position="253"/>
    </location>
</feature>
<dbReference type="GO" id="GO:0016020">
    <property type="term" value="C:membrane"/>
    <property type="evidence" value="ECO:0007669"/>
    <property type="project" value="UniProtKB-SubCell"/>
</dbReference>
<evidence type="ECO:0000256" key="4">
    <source>
        <dbReference type="ARBA" id="ARBA00023136"/>
    </source>
</evidence>
<dbReference type="GO" id="GO:0009060">
    <property type="term" value="P:aerobic respiration"/>
    <property type="evidence" value="ECO:0007669"/>
    <property type="project" value="TreeGrafter"/>
</dbReference>
<protein>
    <submittedName>
        <fullName evidence="6">NADH-ubiquinone oxidoreductase chain H</fullName>
        <ecNumber evidence="6">1.6.5.3</ecNumber>
    </submittedName>
</protein>
<reference evidence="6" key="1">
    <citation type="submission" date="2018-06" db="EMBL/GenBank/DDBJ databases">
        <authorList>
            <person name="Zhirakovskaya E."/>
        </authorList>
    </citation>
    <scope>NUCLEOTIDE SEQUENCE</scope>
</reference>
<dbReference type="PROSITE" id="PS00668">
    <property type="entry name" value="COMPLEX1_ND1_2"/>
    <property type="match status" value="1"/>
</dbReference>
<dbReference type="InterPro" id="IPR001694">
    <property type="entry name" value="NADH_UbQ_OxRdtase_su1/FPO"/>
</dbReference>
<feature type="transmembrane region" description="Helical" evidence="5">
    <location>
        <begin position="265"/>
        <end position="286"/>
    </location>
</feature>
<keyword evidence="6" id="KW-0560">Oxidoreductase</keyword>
<dbReference type="EC" id="1.6.5.3" evidence="6"/>
<feature type="transmembrane region" description="Helical" evidence="5">
    <location>
        <begin position="174"/>
        <end position="193"/>
    </location>
</feature>
<gene>
    <name evidence="6" type="ORF">MNBD_ACTINO02-1134</name>
</gene>
<dbReference type="GO" id="GO:0003954">
    <property type="term" value="F:NADH dehydrogenase activity"/>
    <property type="evidence" value="ECO:0007669"/>
    <property type="project" value="TreeGrafter"/>
</dbReference>
<dbReference type="HAMAP" id="MF_01350">
    <property type="entry name" value="NDH1_NuoH"/>
    <property type="match status" value="1"/>
</dbReference>
<accession>A0A3B0TFC0</accession>
<keyword evidence="3 5" id="KW-1133">Transmembrane helix</keyword>
<dbReference type="PANTHER" id="PTHR11432:SF3">
    <property type="entry name" value="NADH-UBIQUINONE OXIDOREDUCTASE CHAIN 1"/>
    <property type="match status" value="1"/>
</dbReference>